<gene>
    <name evidence="2" type="ORF">VDBG_06102</name>
</gene>
<feature type="compositionally biased region" description="Pro residues" evidence="1">
    <location>
        <begin position="8"/>
        <end position="24"/>
    </location>
</feature>
<feature type="region of interest" description="Disordered" evidence="1">
    <location>
        <begin position="158"/>
        <end position="205"/>
    </location>
</feature>
<accession>C9SMH8</accession>
<name>C9SMH8_VERA1</name>
<dbReference type="EMBL" id="DS985220">
    <property type="protein sequence ID" value="EEY19993.1"/>
    <property type="molecule type" value="Genomic_DNA"/>
</dbReference>
<evidence type="ECO:0000313" key="3">
    <source>
        <dbReference type="Proteomes" id="UP000008698"/>
    </source>
</evidence>
<feature type="compositionally biased region" description="Polar residues" evidence="1">
    <location>
        <begin position="171"/>
        <end position="184"/>
    </location>
</feature>
<sequence length="239" mass="26419">MAQQAFGGPPPSPGPRSPLPPNPPYGGRGGPDQQNRMPPPIRPPQAPYNNFSRPDGARSPTVGGPGHMQNLDTRGLGYGQTPPLTPNSPRVPPQYQDQRPRTPNDQGGRSPMPNVERSPPIHRKPIANRSDSLRQQEHPVWFRVRLWTYDAHGRSGPAQLRSLATRPPARQQLQRQYSERSAASSHYDAASRYESRNTPASASPAKRRLLSSVLALVSSERQAESLRCLICRTPSIRYP</sequence>
<dbReference type="RefSeq" id="XP_003003660.1">
    <property type="nucleotide sequence ID" value="XM_003003614.1"/>
</dbReference>
<dbReference type="AlphaFoldDB" id="C9SMH8"/>
<feature type="compositionally biased region" description="Polar residues" evidence="1">
    <location>
        <begin position="95"/>
        <end position="107"/>
    </location>
</feature>
<feature type="region of interest" description="Disordered" evidence="1">
    <location>
        <begin position="1"/>
        <end position="134"/>
    </location>
</feature>
<dbReference type="GeneID" id="9534762"/>
<dbReference type="Proteomes" id="UP000008698">
    <property type="component" value="Unassembled WGS sequence"/>
</dbReference>
<organism evidence="3">
    <name type="scientific">Verticillium alfalfae (strain VaMs.102 / ATCC MYA-4576 / FGSC 10136)</name>
    <name type="common">Verticillium wilt of alfalfa</name>
    <name type="synonym">Verticillium albo-atrum</name>
    <dbReference type="NCBI Taxonomy" id="526221"/>
    <lineage>
        <taxon>Eukaryota</taxon>
        <taxon>Fungi</taxon>
        <taxon>Dikarya</taxon>
        <taxon>Ascomycota</taxon>
        <taxon>Pezizomycotina</taxon>
        <taxon>Sordariomycetes</taxon>
        <taxon>Hypocreomycetidae</taxon>
        <taxon>Glomerellales</taxon>
        <taxon>Plectosphaerellaceae</taxon>
        <taxon>Verticillium</taxon>
    </lineage>
</organism>
<evidence type="ECO:0000256" key="1">
    <source>
        <dbReference type="SAM" id="MobiDB-lite"/>
    </source>
</evidence>
<protein>
    <submittedName>
        <fullName evidence="2">PH domain-containing protein</fullName>
    </submittedName>
</protein>
<proteinExistence type="predicted"/>
<feature type="compositionally biased region" description="Pro residues" evidence="1">
    <location>
        <begin position="37"/>
        <end position="46"/>
    </location>
</feature>
<feature type="compositionally biased region" description="Pro residues" evidence="1">
    <location>
        <begin position="83"/>
        <end position="92"/>
    </location>
</feature>
<dbReference type="HOGENOM" id="CLU_1161904_0_0_1"/>
<dbReference type="KEGG" id="val:VDBG_06102"/>
<evidence type="ECO:0000313" key="2">
    <source>
        <dbReference type="EMBL" id="EEY19993.1"/>
    </source>
</evidence>
<keyword evidence="3" id="KW-1185">Reference proteome</keyword>
<reference evidence="3" key="1">
    <citation type="journal article" date="2011" name="PLoS Pathog.">
        <title>Comparative genomics yields insights into niche adaptation of plant vascular wilt pathogens.</title>
        <authorList>
            <person name="Klosterman S.J."/>
            <person name="Subbarao K.V."/>
            <person name="Kang S."/>
            <person name="Veronese P."/>
            <person name="Gold S.E."/>
            <person name="Thomma B.P.H.J."/>
            <person name="Chen Z."/>
            <person name="Henrissat B."/>
            <person name="Lee Y.-H."/>
            <person name="Park J."/>
            <person name="Garcia-Pedrajas M.D."/>
            <person name="Barbara D.J."/>
            <person name="Anchieta A."/>
            <person name="de Jonge R."/>
            <person name="Santhanam P."/>
            <person name="Maruthachalam K."/>
            <person name="Atallah Z."/>
            <person name="Amyotte S.G."/>
            <person name="Paz Z."/>
            <person name="Inderbitzin P."/>
            <person name="Hayes R.J."/>
            <person name="Heiman D.I."/>
            <person name="Young S."/>
            <person name="Zeng Q."/>
            <person name="Engels R."/>
            <person name="Galagan J."/>
            <person name="Cuomo C.A."/>
            <person name="Dobinson K.F."/>
            <person name="Ma L.-J."/>
        </authorList>
    </citation>
    <scope>NUCLEOTIDE SEQUENCE [LARGE SCALE GENOMIC DNA]</scope>
    <source>
        <strain evidence="3">VaMs.102 / ATCC MYA-4576 / FGSC 10136</strain>
    </source>
</reference>